<dbReference type="Proteomes" id="UP000036681">
    <property type="component" value="Unplaced"/>
</dbReference>
<evidence type="ECO:0000256" key="1">
    <source>
        <dbReference type="SAM" id="Phobius"/>
    </source>
</evidence>
<accession>A0A0M3IFF9</accession>
<evidence type="ECO:0000256" key="2">
    <source>
        <dbReference type="SAM" id="SignalP"/>
    </source>
</evidence>
<keyword evidence="1" id="KW-0472">Membrane</keyword>
<keyword evidence="3" id="KW-1185">Reference proteome</keyword>
<keyword evidence="1" id="KW-1133">Transmembrane helix</keyword>
<keyword evidence="1" id="KW-0812">Transmembrane</keyword>
<sequence>MKLRQDCKTPCRLLLAALCRLLSTTLCKSIEIGTAFIFSVTSLGNRLARFMHQNEIKKSKKRTDTFLTMIFLLSSEFLSISSNFFLIKKNCMTFFLVICEKFHADASKSLKFCFSIVNDHRYRVYNFHEILWSYFCSFEQSHTVDIYYL</sequence>
<evidence type="ECO:0000313" key="4">
    <source>
        <dbReference type="WBParaSite" id="ALUE_0001694501-mRNA-1"/>
    </source>
</evidence>
<proteinExistence type="predicted"/>
<dbReference type="AlphaFoldDB" id="A0A0M3IFF9"/>
<keyword evidence="2" id="KW-0732">Signal</keyword>
<dbReference type="WBParaSite" id="ALUE_0001694501-mRNA-1">
    <property type="protein sequence ID" value="ALUE_0001694501-mRNA-1"/>
    <property type="gene ID" value="ALUE_0001694501"/>
</dbReference>
<organism evidence="3 4">
    <name type="scientific">Ascaris lumbricoides</name>
    <name type="common">Giant roundworm</name>
    <dbReference type="NCBI Taxonomy" id="6252"/>
    <lineage>
        <taxon>Eukaryota</taxon>
        <taxon>Metazoa</taxon>
        <taxon>Ecdysozoa</taxon>
        <taxon>Nematoda</taxon>
        <taxon>Chromadorea</taxon>
        <taxon>Rhabditida</taxon>
        <taxon>Spirurina</taxon>
        <taxon>Ascaridomorpha</taxon>
        <taxon>Ascaridoidea</taxon>
        <taxon>Ascarididae</taxon>
        <taxon>Ascaris</taxon>
    </lineage>
</organism>
<feature type="transmembrane region" description="Helical" evidence="1">
    <location>
        <begin position="66"/>
        <end position="86"/>
    </location>
</feature>
<feature type="signal peptide" evidence="2">
    <location>
        <begin position="1"/>
        <end position="29"/>
    </location>
</feature>
<evidence type="ECO:0000313" key="3">
    <source>
        <dbReference type="Proteomes" id="UP000036681"/>
    </source>
</evidence>
<feature type="chain" id="PRO_5005656905" evidence="2">
    <location>
        <begin position="30"/>
        <end position="149"/>
    </location>
</feature>
<reference evidence="4" key="1">
    <citation type="submission" date="2017-02" db="UniProtKB">
        <authorList>
            <consortium name="WormBaseParasite"/>
        </authorList>
    </citation>
    <scope>IDENTIFICATION</scope>
</reference>
<protein>
    <submittedName>
        <fullName evidence="4">Secreted protein</fullName>
    </submittedName>
</protein>
<name>A0A0M3IFF9_ASCLU</name>